<dbReference type="EMBL" id="CAAE01014993">
    <property type="protein sequence ID" value="CAG07815.1"/>
    <property type="molecule type" value="Genomic_DNA"/>
</dbReference>
<comment type="caution">
    <text evidence="1">The sequence shown here is derived from an EMBL/GenBank/DDBJ whole genome shotgun (WGS) entry which is preliminary data.</text>
</comment>
<organism evidence="1">
    <name type="scientific">Tetraodon nigroviridis</name>
    <name type="common">Spotted green pufferfish</name>
    <name type="synonym">Chelonodon nigroviridis</name>
    <dbReference type="NCBI Taxonomy" id="99883"/>
    <lineage>
        <taxon>Eukaryota</taxon>
        <taxon>Metazoa</taxon>
        <taxon>Chordata</taxon>
        <taxon>Craniata</taxon>
        <taxon>Vertebrata</taxon>
        <taxon>Euteleostomi</taxon>
        <taxon>Actinopterygii</taxon>
        <taxon>Neopterygii</taxon>
        <taxon>Teleostei</taxon>
        <taxon>Neoteleostei</taxon>
        <taxon>Acanthomorphata</taxon>
        <taxon>Eupercaria</taxon>
        <taxon>Tetraodontiformes</taxon>
        <taxon>Tetradontoidea</taxon>
        <taxon>Tetraodontidae</taxon>
        <taxon>Tetraodon</taxon>
    </lineage>
</organism>
<dbReference type="KEGG" id="tng:GSTEN00028610G001"/>
<gene>
    <name evidence="1" type="ORF">GSTENG00028610001</name>
</gene>
<evidence type="ECO:0000313" key="1">
    <source>
        <dbReference type="EMBL" id="CAG07815.1"/>
    </source>
</evidence>
<reference evidence="1" key="1">
    <citation type="journal article" date="2004" name="Nature">
        <title>Genome duplication in the teleost fish Tetraodon nigroviridis reveals the early vertebrate proto-karyotype.</title>
        <authorList>
            <person name="Jaillon O."/>
            <person name="Aury J.-M."/>
            <person name="Brunet F."/>
            <person name="Petit J.-L."/>
            <person name="Stange-Thomann N."/>
            <person name="Mauceli E."/>
            <person name="Bouneau L."/>
            <person name="Fischer C."/>
            <person name="Ozouf-Costaz C."/>
            <person name="Bernot A."/>
            <person name="Nicaud S."/>
            <person name="Jaffe D."/>
            <person name="Fisher S."/>
            <person name="Lutfalla G."/>
            <person name="Dossat C."/>
            <person name="Segurens B."/>
            <person name="Dasilva C."/>
            <person name="Salanoubat M."/>
            <person name="Levy M."/>
            <person name="Boudet N."/>
            <person name="Castellano S."/>
            <person name="Anthouard V."/>
            <person name="Jubin C."/>
            <person name="Castelli V."/>
            <person name="Katinka M."/>
            <person name="Vacherie B."/>
            <person name="Biemont C."/>
            <person name="Skalli Z."/>
            <person name="Cattolico L."/>
            <person name="Poulain J."/>
            <person name="De Berardinis V."/>
            <person name="Cruaud C."/>
            <person name="Duprat S."/>
            <person name="Brottier P."/>
            <person name="Coutanceau J.-P."/>
            <person name="Gouzy J."/>
            <person name="Parra G."/>
            <person name="Lardier G."/>
            <person name="Chapple C."/>
            <person name="McKernan K.J."/>
            <person name="McEwan P."/>
            <person name="Bosak S."/>
            <person name="Kellis M."/>
            <person name="Volff J.-N."/>
            <person name="Guigo R."/>
            <person name="Zody M.C."/>
            <person name="Mesirov J."/>
            <person name="Lindblad-Toh K."/>
            <person name="Birren B."/>
            <person name="Nusbaum C."/>
            <person name="Kahn D."/>
            <person name="Robinson-Rechavi M."/>
            <person name="Laudet V."/>
            <person name="Schachter V."/>
            <person name="Quetier F."/>
            <person name="Saurin W."/>
            <person name="Scarpelli C."/>
            <person name="Wincker P."/>
            <person name="Lander E.S."/>
            <person name="Weissenbach J."/>
            <person name="Roest Crollius H."/>
        </authorList>
    </citation>
    <scope>NUCLEOTIDE SEQUENCE [LARGE SCALE GENOMIC DNA]</scope>
</reference>
<name>Q4RUW7_TETNG</name>
<accession>Q4RUW7</accession>
<proteinExistence type="predicted"/>
<dbReference type="AlphaFoldDB" id="Q4RUW7"/>
<reference evidence="1" key="2">
    <citation type="submission" date="2004-02" db="EMBL/GenBank/DDBJ databases">
        <authorList>
            <consortium name="Genoscope"/>
            <consortium name="Whitehead Institute Centre for Genome Research"/>
        </authorList>
    </citation>
    <scope>NUCLEOTIDE SEQUENCE</scope>
</reference>
<sequence length="52" mass="5781">MANTNYYRLQMEVITSPEDLRWKVGPNGEDRLITGPPGDEWVGQAVTPDCGC</sequence>
<protein>
    <submittedName>
        <fullName evidence="1">(spotted green pufferfish) hypothetical protein</fullName>
    </submittedName>
</protein>